<gene>
    <name evidence="11" type="ORF">NA56DRAFT_672622</name>
</gene>
<keyword evidence="5" id="KW-0378">Hydrolase</keyword>
<dbReference type="GO" id="GO:0006508">
    <property type="term" value="P:proteolysis"/>
    <property type="evidence" value="ECO:0007669"/>
    <property type="project" value="UniProtKB-KW"/>
</dbReference>
<dbReference type="GO" id="GO:0004843">
    <property type="term" value="F:cysteine-type deubiquitinase activity"/>
    <property type="evidence" value="ECO:0007669"/>
    <property type="project" value="UniProtKB-EC"/>
</dbReference>
<dbReference type="Proteomes" id="UP000235672">
    <property type="component" value="Unassembled WGS sequence"/>
</dbReference>
<dbReference type="OrthoDB" id="3182339at2759"/>
<dbReference type="InterPro" id="IPR046541">
    <property type="entry name" value="DUF6606"/>
</dbReference>
<organism evidence="11 12">
    <name type="scientific">Hyaloscypha hepaticicola</name>
    <dbReference type="NCBI Taxonomy" id="2082293"/>
    <lineage>
        <taxon>Eukaryota</taxon>
        <taxon>Fungi</taxon>
        <taxon>Dikarya</taxon>
        <taxon>Ascomycota</taxon>
        <taxon>Pezizomycotina</taxon>
        <taxon>Leotiomycetes</taxon>
        <taxon>Helotiales</taxon>
        <taxon>Hyaloscyphaceae</taxon>
        <taxon>Hyaloscypha</taxon>
    </lineage>
</organism>
<keyword evidence="4" id="KW-0833">Ubl conjugation pathway</keyword>
<keyword evidence="6" id="KW-0788">Thiol protease</keyword>
<comment type="catalytic activity">
    <reaction evidence="1">
        <text>Thiol-dependent hydrolysis of ester, thioester, amide, peptide and isopeptide bonds formed by the C-terminal Gly of ubiquitin (a 76-residue protein attached to proteins as an intracellular targeting signal).</text>
        <dbReference type="EC" id="3.4.19.12"/>
    </reaction>
</comment>
<evidence type="ECO:0000256" key="6">
    <source>
        <dbReference type="ARBA" id="ARBA00022807"/>
    </source>
</evidence>
<evidence type="ECO:0000256" key="2">
    <source>
        <dbReference type="ARBA" id="ARBA00012759"/>
    </source>
</evidence>
<evidence type="ECO:0000256" key="5">
    <source>
        <dbReference type="ARBA" id="ARBA00022801"/>
    </source>
</evidence>
<dbReference type="PANTHER" id="PTHR13367">
    <property type="entry name" value="UBIQUITIN THIOESTERASE"/>
    <property type="match status" value="1"/>
</dbReference>
<evidence type="ECO:0000259" key="10">
    <source>
        <dbReference type="Pfam" id="PF20255"/>
    </source>
</evidence>
<dbReference type="Pfam" id="PF12340">
    <property type="entry name" value="DUF3638"/>
    <property type="match status" value="1"/>
</dbReference>
<dbReference type="EMBL" id="KZ613498">
    <property type="protein sequence ID" value="PMD17660.1"/>
    <property type="molecule type" value="Genomic_DNA"/>
</dbReference>
<keyword evidence="12" id="KW-1185">Reference proteome</keyword>
<sequence length="2797" mass="317240">MDDDPNHLLLNPEAVTYLINHVFLPPQVPQSDDFDPKLESIIIKVDTASLQKLLRSSNLSQQVTIASAIAMITSLSKVHDSATRSVSENKLRDALVNLCRQGGIVPLQLRAQNCGLLVSKVDSSIQFEAFELSPLNSAVFTAKGRLQRSFPGPAISVDLNTFEQASFLTTVAHTLTKMSHQTAPGTMPQVLKAGRMHDEDRDTTHPKIVTELFMGFLRAVGKPASVSRIWKNTREEVMFQNSHQPWRRSSLWLLVRVTLQLHFSRSEIQSKPERDGYKIFMLFLTSYILEHSLKFSISNDLIYAMNAKISRRLLKLNTSIDGRILSFVQNTVQNANKLLHARWSDVMSRDGQAFDLSVLRTLDFPLDAKITLPKLDEYLKSVTQRKISTTSVTFRPISENIMFLATELPSFLELKAFEAWVAANLPLWLESHKEDPSTYHDIANHTYSGDVEGISVMILTILELWVACDESATKICEILEHYGPGIYQTNFQGLVLPFKSQMERLLRAEDYLSRRTATSDLKSPHIFCSFGKIDTFSVRYFDHSFQHQNLLKDIERQTMEDKKQKLQELSQKQEQYKNLMLLYDQNDCEFYEVVVDIINDFREKRHRTTGALNIMIHEWPLPKNPLEAKSVVFELQPPSFFGHWRDVTLYFKLDVLKYKYKTTQLPRFTHRRHKQIAIATEEDVCLDNGLLYKAYDDQIGCFVDKFMTTTELERLYMYKLSARSLSLQEFLFRPASNPNGPTPNMIISGQSTCPDHMSLDEFKALGTIPQLRLQWQNILLQLSIPAVDFKTDETTLMILQSIYQAGPHKNGSLLRIGHEILDDETFARALLAALHGALSRTRENWESSNALSIYISLASRHLSLTSCEHIKDISLAYLADVRHVSLHWVNLLREKAQQAINDSQRKDLGSKAVELALICVDSFNIEGKYLEDTLGDPEAASVFIQCSIVIQEGDSFTSKTTKSLISILHRRNQLSVCFNLLTFEFLVNGVPLARLPSVYETHWMYRALFGYSSLGVMPTAVPGMSYSGKKEFNGESENDLLVQASKDGRKYELIPRRVFRGHFPVAFVEDFIHWYDSTDDSVEFRPIEYPWATPPNKVKNHWRLSKANDRCKWHLNRNGVSLIGYTSGTATSLSSIPAPLENSPHIHIILHQSSLTLDIELPRLQLGFSLSSNSSTIQSRQFRGMSIDSSQSLGTLIGFRNKFILKQEHNDSRLIVLLEGDVQCKSNGNHVHVSIDIESAKRSHALQVDGLIGRLMDNGSLHSKLLLAYLHALTSFCLPDPLLQRTGTELALSILRSAAVRSFDRLTEENIQILTQFAQLTPSRCYYLANERVMQTVKWSTSLGFLAQHGSFYKCVKSIFDQAATTKVFHLDFQLPELHHIEWELLEREGLRSSTFRVSGFGAEEHTWKHDAKYTARDQDQNSERGSNAFLMSRLICENRTILHFDLQTDFVYNLLSFLKRSSQILGPNHPLPLSEVKCDGRLLSSSSDFISKYWIGLHRTLSTGSNEIKPQLMIWLSTVMFLCIISDMAHIRQPMANKAELRRTAQSAVLPLACSPEGILTALADESSFDLMKRKQKQFLEKQNYALDKWTEALEVQWPCEVPSTPIDDGSAKFSSYIDTTKALQESKVLFKVWFENSQFQQYIGRINTTLKQQQISPIPYSLRSRQGFISIDDLFDCSFPFVPLFRSDSAPHLLSSITGSSETISRLSTLLGDFEAQSRSNFERNYVKDLHDSQLSLRDREQGYSLLSDKEEIKEILSEHLETCRDHAKKVYEAIISAFTSPIQSNASTIWAQGFPAIAATAQQWPRLSPVFLLQQLARGRWEKISQGWKGCVVHYAIALSDLQRAERLMNLSGKKADLIKELQNPGHTNWSPLFYPESLLLEVESGIMIREVQEHIAAQMRAPPSGENAAMQLNMVEGKSSVIVPIVAAALANSLRLVRVIVAKPQSKQMLEMLVSKFGGLLDRRVYHMPFSRALQLDETKANAICNLYKEYMTTGGVLLVQPEHILSFKLMCLECLALGKESVGNSLVRTQYFFDTSSRDIVDESDESFSPKFELIYTMGSQQPIESSPERWTCIQQVLTLVKKFAPSAKDEFPNAIDIHEAWPGSFPRTRFLQPVAERFILSFPISKQPESLNLAPKEISQVENKDQGGFWAATTSSTLLLLRGLLAGGVLAFAFGQKRWKPSTKLAVPYRAKDSPTPRSEFSHPDVVIVLTCLSYYYGGLTNDELFLAFNHLLRSDQADIEYHAWVQCEEKVFPSLRYAKGVVDYFLARIVFPKEMKEFQHKLSTSGWDIGAAKTFPTTGFSGTIDSRKLLPPSVNHVDLQEQKHTNALVLENLLENRNSVAVMPPREKTSRSDANLLLAMVTKMEIQVILDVGAQILELSNGDIAKVWLEMTSDLEQKQAVVFFNDDDELSVLDRKGNIEPLQTSSFAKQLDLCLVFLDEAHTRGTDLKLPEYYRAAVTLGPNLTKDRLVQACMRMRKLSEGQSVVFYVPEEIKNKILERVAKADHIGIEVSDGQRFEDQRKLWNEARTDNGFIMSKAQAKNFLEDEARGESKEKDAIVERCWEFDDLKFNSAALQEEQERELSPEIQQERQVQKILSAKPAEHELHSDVLKFVSSGVILSDSKGYKPAIEALRNTSAAKHLEVSQFPRSLLVTEDLLWVLTSVGATTNTTTVKYMMIISPYEAQELLPEIETSKRVALHLYSPRPNLSFRALDDLDLYTIPVQANRRVIPRDLVVLLNLFAGQLYLGSYKEYVEVCQLPGLAWKATEEGCIVAADGFILQRDSEKLRGH</sequence>
<evidence type="ECO:0000313" key="11">
    <source>
        <dbReference type="EMBL" id="PMD17660.1"/>
    </source>
</evidence>
<protein>
    <recommendedName>
        <fullName evidence="2">ubiquitinyl hydrolase 1</fullName>
        <ecNumber evidence="2">3.4.19.12</ecNumber>
    </recommendedName>
</protein>
<dbReference type="InterPro" id="IPR022105">
    <property type="entry name" value="DUF3645"/>
</dbReference>
<feature type="coiled-coil region" evidence="7">
    <location>
        <begin position="552"/>
        <end position="582"/>
    </location>
</feature>
<evidence type="ECO:0000313" key="12">
    <source>
        <dbReference type="Proteomes" id="UP000235672"/>
    </source>
</evidence>
<evidence type="ECO:0000256" key="1">
    <source>
        <dbReference type="ARBA" id="ARBA00000707"/>
    </source>
</evidence>
<reference evidence="11 12" key="1">
    <citation type="submission" date="2016-05" db="EMBL/GenBank/DDBJ databases">
        <title>A degradative enzymes factory behind the ericoid mycorrhizal symbiosis.</title>
        <authorList>
            <consortium name="DOE Joint Genome Institute"/>
            <person name="Martino E."/>
            <person name="Morin E."/>
            <person name="Grelet G."/>
            <person name="Kuo A."/>
            <person name="Kohler A."/>
            <person name="Daghino S."/>
            <person name="Barry K."/>
            <person name="Choi C."/>
            <person name="Cichocki N."/>
            <person name="Clum A."/>
            <person name="Copeland A."/>
            <person name="Hainaut M."/>
            <person name="Haridas S."/>
            <person name="Labutti K."/>
            <person name="Lindquist E."/>
            <person name="Lipzen A."/>
            <person name="Khouja H.-R."/>
            <person name="Murat C."/>
            <person name="Ohm R."/>
            <person name="Olson A."/>
            <person name="Spatafora J."/>
            <person name="Veneault-Fourrey C."/>
            <person name="Henrissat B."/>
            <person name="Grigoriev I."/>
            <person name="Martin F."/>
            <person name="Perotto S."/>
        </authorList>
    </citation>
    <scope>NUCLEOTIDE SEQUENCE [LARGE SCALE GENOMIC DNA]</scope>
    <source>
        <strain evidence="11 12">UAMH 7357</strain>
    </source>
</reference>
<feature type="domain" description="DUF3638" evidence="8">
    <location>
        <begin position="1870"/>
        <end position="2092"/>
    </location>
</feature>
<evidence type="ECO:0000259" key="9">
    <source>
        <dbReference type="Pfam" id="PF12359"/>
    </source>
</evidence>
<dbReference type="STRING" id="1745343.A0A2J6PUE1"/>
<accession>A0A2J6PUE1</accession>
<feature type="domain" description="DUF3645" evidence="9">
    <location>
        <begin position="2184"/>
        <end position="2217"/>
    </location>
</feature>
<dbReference type="Pfam" id="PF20255">
    <property type="entry name" value="DUF6606"/>
    <property type="match status" value="1"/>
</dbReference>
<evidence type="ECO:0000256" key="3">
    <source>
        <dbReference type="ARBA" id="ARBA00022670"/>
    </source>
</evidence>
<dbReference type="PANTHER" id="PTHR13367:SF34">
    <property type="match status" value="1"/>
</dbReference>
<evidence type="ECO:0000256" key="7">
    <source>
        <dbReference type="SAM" id="Coils"/>
    </source>
</evidence>
<feature type="domain" description="DUF6606" evidence="10">
    <location>
        <begin position="18"/>
        <end position="290"/>
    </location>
</feature>
<evidence type="ECO:0000256" key="4">
    <source>
        <dbReference type="ARBA" id="ARBA00022786"/>
    </source>
</evidence>
<name>A0A2J6PUE1_9HELO</name>
<keyword evidence="7" id="KW-0175">Coiled coil</keyword>
<keyword evidence="3" id="KW-0645">Protease</keyword>
<evidence type="ECO:0000259" key="8">
    <source>
        <dbReference type="Pfam" id="PF12340"/>
    </source>
</evidence>
<dbReference type="Pfam" id="PF12359">
    <property type="entry name" value="DUF3645"/>
    <property type="match status" value="1"/>
</dbReference>
<dbReference type="InterPro" id="IPR022099">
    <property type="entry name" value="DUF3638"/>
</dbReference>
<dbReference type="EC" id="3.4.19.12" evidence="2"/>
<dbReference type="InterPro" id="IPR051346">
    <property type="entry name" value="OTU_Deubiquitinase"/>
</dbReference>
<proteinExistence type="predicted"/>